<dbReference type="InterPro" id="IPR007111">
    <property type="entry name" value="NACHT_NTPase"/>
</dbReference>
<dbReference type="Gene3D" id="1.10.533.10">
    <property type="entry name" value="Death Domain, Fas"/>
    <property type="match status" value="1"/>
</dbReference>
<dbReference type="Gene3D" id="3.40.50.300">
    <property type="entry name" value="P-loop containing nucleotide triphosphate hydrolases"/>
    <property type="match status" value="1"/>
</dbReference>
<dbReference type="InterPro" id="IPR041075">
    <property type="entry name" value="NOD1/2_WH"/>
</dbReference>
<accession>A0AAD7R5R5</accession>
<evidence type="ECO:0000256" key="5">
    <source>
        <dbReference type="ARBA" id="ARBA00022741"/>
    </source>
</evidence>
<keyword evidence="4" id="KW-0677">Repeat</keyword>
<evidence type="ECO:0000259" key="8">
    <source>
        <dbReference type="PROSITE" id="PS50824"/>
    </source>
</evidence>
<comment type="caution">
    <text evidence="10">The sequence shown here is derived from an EMBL/GenBank/DDBJ whole genome shotgun (WGS) entry which is preliminary data.</text>
</comment>
<dbReference type="CDD" id="cd08321">
    <property type="entry name" value="Pyrin_ASC-like"/>
    <property type="match status" value="1"/>
</dbReference>
<evidence type="ECO:0000313" key="10">
    <source>
        <dbReference type="EMBL" id="KAJ8361976.1"/>
    </source>
</evidence>
<dbReference type="Pfam" id="PF14484">
    <property type="entry name" value="FISNA"/>
    <property type="match status" value="1"/>
</dbReference>
<dbReference type="PROSITE" id="PS50837">
    <property type="entry name" value="NACHT"/>
    <property type="match status" value="1"/>
</dbReference>
<protein>
    <submittedName>
        <fullName evidence="10">Uncharacterized protein</fullName>
    </submittedName>
</protein>
<dbReference type="SMART" id="SM01288">
    <property type="entry name" value="FISNA"/>
    <property type="match status" value="1"/>
</dbReference>
<keyword evidence="2" id="KW-0963">Cytoplasm</keyword>
<evidence type="ECO:0000259" key="9">
    <source>
        <dbReference type="PROSITE" id="PS50837"/>
    </source>
</evidence>
<dbReference type="AlphaFoldDB" id="A0AAD7R5R5"/>
<dbReference type="InterPro" id="IPR004020">
    <property type="entry name" value="DAPIN"/>
</dbReference>
<feature type="compositionally biased region" description="Low complexity" evidence="7">
    <location>
        <begin position="85"/>
        <end position="96"/>
    </location>
</feature>
<dbReference type="SMART" id="SM01289">
    <property type="entry name" value="PYRIN"/>
    <property type="match status" value="1"/>
</dbReference>
<name>A0AAD7R5R5_9TELE</name>
<dbReference type="Pfam" id="PF17776">
    <property type="entry name" value="NLRC4_HD2"/>
    <property type="match status" value="1"/>
</dbReference>
<dbReference type="Pfam" id="PF02758">
    <property type="entry name" value="PYRIN"/>
    <property type="match status" value="1"/>
</dbReference>
<dbReference type="Pfam" id="PF05729">
    <property type="entry name" value="NACHT"/>
    <property type="match status" value="1"/>
</dbReference>
<evidence type="ECO:0000256" key="3">
    <source>
        <dbReference type="ARBA" id="ARBA00022614"/>
    </source>
</evidence>
<dbReference type="InterPro" id="IPR027417">
    <property type="entry name" value="P-loop_NTPase"/>
</dbReference>
<dbReference type="GO" id="GO:0005524">
    <property type="term" value="F:ATP binding"/>
    <property type="evidence" value="ECO:0007669"/>
    <property type="project" value="UniProtKB-KW"/>
</dbReference>
<proteinExistence type="predicted"/>
<evidence type="ECO:0000256" key="6">
    <source>
        <dbReference type="ARBA" id="ARBA00022840"/>
    </source>
</evidence>
<feature type="domain" description="NACHT" evidence="9">
    <location>
        <begin position="196"/>
        <end position="330"/>
    </location>
</feature>
<dbReference type="FunFam" id="3.40.50.300:FF:000210">
    <property type="entry name" value="Si:dkey-16p6.1"/>
    <property type="match status" value="1"/>
</dbReference>
<evidence type="ECO:0000313" key="11">
    <source>
        <dbReference type="Proteomes" id="UP001221898"/>
    </source>
</evidence>
<keyword evidence="5" id="KW-0547">Nucleotide-binding</keyword>
<keyword evidence="3" id="KW-0433">Leucine-rich repeat</keyword>
<dbReference type="PROSITE" id="PS50824">
    <property type="entry name" value="DAPIN"/>
    <property type="match status" value="1"/>
</dbReference>
<keyword evidence="11" id="KW-1185">Reference proteome</keyword>
<dbReference type="EMBL" id="JAINUG010000809">
    <property type="protein sequence ID" value="KAJ8361976.1"/>
    <property type="molecule type" value="Genomic_DNA"/>
</dbReference>
<dbReference type="InterPro" id="IPR011029">
    <property type="entry name" value="DEATH-like_dom_sf"/>
</dbReference>
<organism evidence="10 11">
    <name type="scientific">Aldrovandia affinis</name>
    <dbReference type="NCBI Taxonomy" id="143900"/>
    <lineage>
        <taxon>Eukaryota</taxon>
        <taxon>Metazoa</taxon>
        <taxon>Chordata</taxon>
        <taxon>Craniata</taxon>
        <taxon>Vertebrata</taxon>
        <taxon>Euteleostomi</taxon>
        <taxon>Actinopterygii</taxon>
        <taxon>Neopterygii</taxon>
        <taxon>Teleostei</taxon>
        <taxon>Notacanthiformes</taxon>
        <taxon>Halosauridae</taxon>
        <taxon>Aldrovandia</taxon>
    </lineage>
</organism>
<dbReference type="GO" id="GO:0005737">
    <property type="term" value="C:cytoplasm"/>
    <property type="evidence" value="ECO:0007669"/>
    <property type="project" value="UniProtKB-SubCell"/>
</dbReference>
<dbReference type="InterPro" id="IPR029495">
    <property type="entry name" value="NACHT-assoc"/>
</dbReference>
<keyword evidence="6" id="KW-0067">ATP-binding</keyword>
<dbReference type="InterPro" id="IPR032675">
    <property type="entry name" value="LRR_dom_sf"/>
</dbReference>
<evidence type="ECO:0000256" key="4">
    <source>
        <dbReference type="ARBA" id="ARBA00022737"/>
    </source>
</evidence>
<reference evidence="10" key="1">
    <citation type="journal article" date="2023" name="Science">
        <title>Genome structures resolve the early diversification of teleost fishes.</title>
        <authorList>
            <person name="Parey E."/>
            <person name="Louis A."/>
            <person name="Montfort J."/>
            <person name="Bouchez O."/>
            <person name="Roques C."/>
            <person name="Iampietro C."/>
            <person name="Lluch J."/>
            <person name="Castinel A."/>
            <person name="Donnadieu C."/>
            <person name="Desvignes T."/>
            <person name="Floi Bucao C."/>
            <person name="Jouanno E."/>
            <person name="Wen M."/>
            <person name="Mejri S."/>
            <person name="Dirks R."/>
            <person name="Jansen H."/>
            <person name="Henkel C."/>
            <person name="Chen W.J."/>
            <person name="Zahm M."/>
            <person name="Cabau C."/>
            <person name="Klopp C."/>
            <person name="Thompson A.W."/>
            <person name="Robinson-Rechavi M."/>
            <person name="Braasch I."/>
            <person name="Lecointre G."/>
            <person name="Bobe J."/>
            <person name="Postlethwait J.H."/>
            <person name="Berthelot C."/>
            <person name="Roest Crollius H."/>
            <person name="Guiguen Y."/>
        </authorList>
    </citation>
    <scope>NUCLEOTIDE SEQUENCE</scope>
    <source>
        <strain evidence="10">NC1722</strain>
    </source>
</reference>
<evidence type="ECO:0000256" key="1">
    <source>
        <dbReference type="ARBA" id="ARBA00004496"/>
    </source>
</evidence>
<evidence type="ECO:0000256" key="2">
    <source>
        <dbReference type="ARBA" id="ARBA00022490"/>
    </source>
</evidence>
<dbReference type="Proteomes" id="UP001221898">
    <property type="component" value="Unassembled WGS sequence"/>
</dbReference>
<sequence>MDELILEILWDLKNEDFETFKWHLNKVELEGCRPIPQGRLEDQNRPRVVTLMKDYYADKMVNITKEILKKISRNDLIETLENGQSRSKAASPLSSSHQGPDTGNEKLAQSIKENLKPSLVYEYKDTTEGFEDSGERNPLNNIYTEVNIIEGDSKGVNDEHEVRQIETASRKQRKQDTHIKCNDIFKPLPGQTITIRTVLTKGIAGIGKTISVQKFVLDWATGEANQDVDLMFVLPFRKLNLIKDQQYSLLELLHEFHPQLRGIENIELDDYKLVFIFDGLDESRLPLNFQCNKRLSNVKKTSSVDVLLTNLIKGNLLPYALLWITSRPAAANQIPRRCLHRLTEVQGFSDPQKEEYFKKRFRDQADLAGTIISHVKTSRSLYIMCYIPLFCWISASVLEKMFDRPDIGEIPKTLTGMYTQYLLIQSNIKNEKYDNGNATEAQKLLESNKEILLKLGQLAFQQLENGNAVFYEDDLRECGIDVTEASRSGVCTEIFKQETAWRKKIFSFVHLSFQDYLAALHVLDSFTHNKFDALGSFLAFEPSEPSEPSLHDLHEKAIDKALKSENGHLDLFLRFLLGLSLDSNQSLLQGLLKQTGGNSESIRKTVKYIKRCFEWHSSPERCINLLHCLSELGDDSLEKEVQQYLSSGERISPAHCSALAYMLLNSEKVLDELDVNKYNTSSDGRRRLVPVVKHCRKAV</sequence>
<dbReference type="Pfam" id="PF17779">
    <property type="entry name" value="WHD_NOD2"/>
    <property type="match status" value="1"/>
</dbReference>
<feature type="domain" description="Pyrin" evidence="8">
    <location>
        <begin position="1"/>
        <end position="86"/>
    </location>
</feature>
<dbReference type="InterPro" id="IPR051261">
    <property type="entry name" value="NLR"/>
</dbReference>
<dbReference type="Gene3D" id="3.80.10.10">
    <property type="entry name" value="Ribonuclease Inhibitor"/>
    <property type="match status" value="1"/>
</dbReference>
<dbReference type="PANTHER" id="PTHR24106">
    <property type="entry name" value="NACHT, LRR AND CARD DOMAINS-CONTAINING"/>
    <property type="match status" value="1"/>
</dbReference>
<dbReference type="InterPro" id="IPR041267">
    <property type="entry name" value="NLRP_HD2"/>
</dbReference>
<feature type="region of interest" description="Disordered" evidence="7">
    <location>
        <begin position="82"/>
        <end position="105"/>
    </location>
</feature>
<comment type="subcellular location">
    <subcellularLocation>
        <location evidence="1">Cytoplasm</location>
    </subcellularLocation>
</comment>
<gene>
    <name evidence="10" type="ORF">AAFF_G00407480</name>
</gene>
<evidence type="ECO:0000256" key="7">
    <source>
        <dbReference type="SAM" id="MobiDB-lite"/>
    </source>
</evidence>
<dbReference type="SUPFAM" id="SSF47986">
    <property type="entry name" value="DEATH domain"/>
    <property type="match status" value="1"/>
</dbReference>